<name>A0A7Z8KLH1_9EURY</name>
<dbReference type="Pfam" id="PF18204">
    <property type="entry name" value="PGF-CTERM"/>
    <property type="match status" value="1"/>
</dbReference>
<evidence type="ECO:0000313" key="6">
    <source>
        <dbReference type="EMBL" id="TQD23460.1"/>
    </source>
</evidence>
<organism evidence="6 7">
    <name type="scientific">Methanolobus vulcani</name>
    <dbReference type="NCBI Taxonomy" id="38026"/>
    <lineage>
        <taxon>Archaea</taxon>
        <taxon>Methanobacteriati</taxon>
        <taxon>Methanobacteriota</taxon>
        <taxon>Stenosarchaea group</taxon>
        <taxon>Methanomicrobia</taxon>
        <taxon>Methanosarcinales</taxon>
        <taxon>Methanosarcinaceae</taxon>
        <taxon>Methanolobus</taxon>
    </lineage>
</organism>
<evidence type="ECO:0000313" key="7">
    <source>
        <dbReference type="Proteomes" id="UP000319335"/>
    </source>
</evidence>
<dbReference type="AlphaFoldDB" id="A0A7Z8KLH1"/>
<proteinExistence type="predicted"/>
<sequence>MEKIIKVMLVLSVLTAMFVTPVSAEATYNIRSTVYDSTDSSIDVGDYYWDANTFSGFLYMIKPGLSSELLYLHNSANSSKRIQLDDTIKEGDLYYISKPQMKKTKIAGSDDGGTFMVDDVDLEKYYLMGFFGSKYTAMPEDPSALSQGCKPDKIAKIMLESDEKKNVASGEEWTLAGGWTLVVDQVDVDGEKVWVHLNYKGEEIDSGVISSSANLTNMERTYLYKDSDDYPVFYCTVESIFRGTDTNFAVFKYVFLRGDIITIEEDSTYGIFDVEGFEVPALMNNINYAGSAGTTVLKTGQDALVLTSNEAVTLSADKQIDLYGGLYLKTEEVTKNPCLKMTLWKTCTAKSPATTTTAAAAPAEEEVVVVDMGEAEVTEESEESESQASTTDEETVEVDMEEATPEVESSVSTPGFEITIGILGLVGALLLFKRQQ</sequence>
<reference evidence="6 7" key="1">
    <citation type="submission" date="2019-06" db="EMBL/GenBank/DDBJ databases">
        <title>Draft genome sequence of Methanolobus vulcani B1d.</title>
        <authorList>
            <person name="Creighbaum A.J."/>
            <person name="Ticak T."/>
            <person name="Hariraju D."/>
            <person name="Arivett B.A."/>
            <person name="Ferguson D.J.Jr."/>
        </authorList>
    </citation>
    <scope>NUCLEOTIDE SEQUENCE [LARGE SCALE GENOMIC DNA]</scope>
    <source>
        <strain evidence="6 7">B1d</strain>
    </source>
</reference>
<dbReference type="Gene3D" id="2.60.98.40">
    <property type="match status" value="1"/>
</dbReference>
<dbReference type="Gene3D" id="2.60.40.4190">
    <property type="match status" value="1"/>
</dbReference>
<protein>
    <recommendedName>
        <fullName evidence="8">S-layer family duplication domain-containing protein</fullName>
    </recommendedName>
</protein>
<keyword evidence="7" id="KW-1185">Reference proteome</keyword>
<keyword evidence="1" id="KW-0732">Signal</keyword>
<evidence type="ECO:0000256" key="3">
    <source>
        <dbReference type="SAM" id="Phobius"/>
    </source>
</evidence>
<dbReference type="RefSeq" id="WP_154810775.1">
    <property type="nucleotide sequence ID" value="NZ_VIAQ01000020.1"/>
</dbReference>
<evidence type="ECO:0000259" key="5">
    <source>
        <dbReference type="Pfam" id="PF18204"/>
    </source>
</evidence>
<accession>A0A7Z8KLH1</accession>
<dbReference type="EMBL" id="VIAQ01000020">
    <property type="protein sequence ID" value="TQD23460.1"/>
    <property type="molecule type" value="Genomic_DNA"/>
</dbReference>
<dbReference type="Pfam" id="PF07752">
    <property type="entry name" value="S-layer"/>
    <property type="match status" value="1"/>
</dbReference>
<evidence type="ECO:0008006" key="8">
    <source>
        <dbReference type="Google" id="ProtNLM"/>
    </source>
</evidence>
<gene>
    <name evidence="6" type="ORF">FKV42_13105</name>
</gene>
<feature type="compositionally biased region" description="Acidic residues" evidence="2">
    <location>
        <begin position="374"/>
        <end position="405"/>
    </location>
</feature>
<dbReference type="NCBIfam" id="TIGR01567">
    <property type="entry name" value="S_layer_rel_Mac"/>
    <property type="match status" value="1"/>
</dbReference>
<feature type="region of interest" description="Disordered" evidence="2">
    <location>
        <begin position="374"/>
        <end position="411"/>
    </location>
</feature>
<evidence type="ECO:0000256" key="1">
    <source>
        <dbReference type="ARBA" id="ARBA00022729"/>
    </source>
</evidence>
<feature type="transmembrane region" description="Helical" evidence="3">
    <location>
        <begin position="415"/>
        <end position="432"/>
    </location>
</feature>
<keyword evidence="3" id="KW-0472">Membrane</keyword>
<dbReference type="Proteomes" id="UP000319335">
    <property type="component" value="Unassembled WGS sequence"/>
</dbReference>
<comment type="caution">
    <text evidence="6">The sequence shown here is derived from an EMBL/GenBank/DDBJ whole genome shotgun (WGS) entry which is preliminary data.</text>
</comment>
<feature type="domain" description="S-layer family duplication" evidence="4">
    <location>
        <begin position="45"/>
        <end position="276"/>
    </location>
</feature>
<evidence type="ECO:0000256" key="2">
    <source>
        <dbReference type="SAM" id="MobiDB-lite"/>
    </source>
</evidence>
<dbReference type="OrthoDB" id="147266at2157"/>
<keyword evidence="3" id="KW-1133">Transmembrane helix</keyword>
<feature type="domain" description="PGF-CTERM archaeal protein-sorting signal" evidence="5">
    <location>
        <begin position="413"/>
        <end position="434"/>
    </location>
</feature>
<keyword evidence="3" id="KW-0812">Transmembrane</keyword>
<dbReference type="InterPro" id="IPR026371">
    <property type="entry name" value="PGF_CTERM"/>
</dbReference>
<evidence type="ECO:0000259" key="4">
    <source>
        <dbReference type="Pfam" id="PF07752"/>
    </source>
</evidence>
<dbReference type="InterPro" id="IPR006457">
    <property type="entry name" value="S_layer-rel_Mac"/>
</dbReference>